<dbReference type="InterPro" id="IPR016181">
    <property type="entry name" value="Acyl_CoA_acyltransferase"/>
</dbReference>
<dbReference type="PANTHER" id="PTHR43420:SF44">
    <property type="entry name" value="ACETYLTRANSFERASE YPEA"/>
    <property type="match status" value="1"/>
</dbReference>
<evidence type="ECO:0000259" key="3">
    <source>
        <dbReference type="PROSITE" id="PS51186"/>
    </source>
</evidence>
<name>A0A2U2DHV1_9HYPH</name>
<proteinExistence type="predicted"/>
<feature type="domain" description="N-acetyltransferase" evidence="3">
    <location>
        <begin position="5"/>
        <end position="171"/>
    </location>
</feature>
<evidence type="ECO:0000256" key="2">
    <source>
        <dbReference type="ARBA" id="ARBA00023315"/>
    </source>
</evidence>
<dbReference type="CDD" id="cd04301">
    <property type="entry name" value="NAT_SF"/>
    <property type="match status" value="1"/>
</dbReference>
<dbReference type="PROSITE" id="PS51186">
    <property type="entry name" value="GNAT"/>
    <property type="match status" value="1"/>
</dbReference>
<reference evidence="4 5" key="1">
    <citation type="submission" date="2018-05" db="EMBL/GenBank/DDBJ databases">
        <title>The draft genome of strain NS-104.</title>
        <authorList>
            <person name="Hang P."/>
            <person name="Jiang J."/>
        </authorList>
    </citation>
    <scope>NUCLEOTIDE SEQUENCE [LARGE SCALE GENOMIC DNA]</scope>
    <source>
        <strain evidence="4 5">NS-104</strain>
    </source>
</reference>
<keyword evidence="5" id="KW-1185">Reference proteome</keyword>
<dbReference type="InterPro" id="IPR050680">
    <property type="entry name" value="YpeA/RimI_acetyltransf"/>
</dbReference>
<dbReference type="InterPro" id="IPR000182">
    <property type="entry name" value="GNAT_dom"/>
</dbReference>
<dbReference type="Gene3D" id="3.40.630.30">
    <property type="match status" value="1"/>
</dbReference>
<comment type="caution">
    <text evidence="4">The sequence shown here is derived from an EMBL/GenBank/DDBJ whole genome shotgun (WGS) entry which is preliminary data.</text>
</comment>
<keyword evidence="1" id="KW-0808">Transferase</keyword>
<dbReference type="Pfam" id="PF00583">
    <property type="entry name" value="Acetyltransf_1"/>
    <property type="match status" value="1"/>
</dbReference>
<organism evidence="4 5">
    <name type="scientific">Metarhizobium album</name>
    <dbReference type="NCBI Taxonomy" id="2182425"/>
    <lineage>
        <taxon>Bacteria</taxon>
        <taxon>Pseudomonadati</taxon>
        <taxon>Pseudomonadota</taxon>
        <taxon>Alphaproteobacteria</taxon>
        <taxon>Hyphomicrobiales</taxon>
        <taxon>Rhizobiaceae</taxon>
        <taxon>Metarhizobium</taxon>
    </lineage>
</organism>
<dbReference type="OrthoDB" id="2135706at2"/>
<accession>A0A2U2DHV1</accession>
<evidence type="ECO:0000313" key="5">
    <source>
        <dbReference type="Proteomes" id="UP000245252"/>
    </source>
</evidence>
<dbReference type="EMBL" id="QFBC01000020">
    <property type="protein sequence ID" value="PWE52821.1"/>
    <property type="molecule type" value="Genomic_DNA"/>
</dbReference>
<dbReference type="AlphaFoldDB" id="A0A2U2DHV1"/>
<sequence length="171" mass="19715">MSEGFFLRTMMPEDADAVARIGYESWVEDRFHPEWFEPAVERRVHDAFRKFADDPQADVVVCQVTDEIAGWGARDSRDHPGDRSQPWNYISDLWTAPLWQGKGIGTAIIDELLSRMRAETIETATIEVVEANHKAHRLYLKRGFAEMWRGDTFSETLGLPIRRILLERPLG</sequence>
<dbReference type="GO" id="GO:0016747">
    <property type="term" value="F:acyltransferase activity, transferring groups other than amino-acyl groups"/>
    <property type="evidence" value="ECO:0007669"/>
    <property type="project" value="InterPro"/>
</dbReference>
<keyword evidence="2" id="KW-0012">Acyltransferase</keyword>
<evidence type="ECO:0000256" key="1">
    <source>
        <dbReference type="ARBA" id="ARBA00022679"/>
    </source>
</evidence>
<protein>
    <recommendedName>
        <fullName evidence="3">N-acetyltransferase domain-containing protein</fullName>
    </recommendedName>
</protein>
<dbReference type="PANTHER" id="PTHR43420">
    <property type="entry name" value="ACETYLTRANSFERASE"/>
    <property type="match status" value="1"/>
</dbReference>
<gene>
    <name evidence="4" type="ORF">DEM27_28920</name>
</gene>
<dbReference type="RefSeq" id="WP_109461721.1">
    <property type="nucleotide sequence ID" value="NZ_QFBC01000020.1"/>
</dbReference>
<evidence type="ECO:0000313" key="4">
    <source>
        <dbReference type="EMBL" id="PWE52821.1"/>
    </source>
</evidence>
<dbReference type="Proteomes" id="UP000245252">
    <property type="component" value="Unassembled WGS sequence"/>
</dbReference>
<dbReference type="SUPFAM" id="SSF55729">
    <property type="entry name" value="Acyl-CoA N-acyltransferases (Nat)"/>
    <property type="match status" value="1"/>
</dbReference>